<evidence type="ECO:0000313" key="3">
    <source>
        <dbReference type="Proteomes" id="UP000594638"/>
    </source>
</evidence>
<dbReference type="PANTHER" id="PTHR34836">
    <property type="entry name" value="OS06G0188250 PROTEIN"/>
    <property type="match status" value="1"/>
</dbReference>
<reference evidence="2 3" key="1">
    <citation type="submission" date="2019-12" db="EMBL/GenBank/DDBJ databases">
        <authorList>
            <person name="Alioto T."/>
            <person name="Alioto T."/>
            <person name="Gomez Garrido J."/>
        </authorList>
    </citation>
    <scope>NUCLEOTIDE SEQUENCE [LARGE SCALE GENOMIC DNA]</scope>
</reference>
<dbReference type="InterPro" id="IPR028082">
    <property type="entry name" value="Peripla_BP_I"/>
</dbReference>
<dbReference type="PANTHER" id="PTHR34836:SF1">
    <property type="entry name" value="OS09G0428600 PROTEIN"/>
    <property type="match status" value="1"/>
</dbReference>
<dbReference type="EMBL" id="CACTIH010003698">
    <property type="protein sequence ID" value="CAA2982494.1"/>
    <property type="molecule type" value="Genomic_DNA"/>
</dbReference>
<evidence type="ECO:0000256" key="1">
    <source>
        <dbReference type="SAM" id="SignalP"/>
    </source>
</evidence>
<name>A0A8S0RU12_OLEEU</name>
<evidence type="ECO:0000313" key="2">
    <source>
        <dbReference type="EMBL" id="CAA2982494.1"/>
    </source>
</evidence>
<dbReference type="Gramene" id="OE9A111065T1">
    <property type="protein sequence ID" value="OE9A111065C1"/>
    <property type="gene ID" value="OE9A111065"/>
</dbReference>
<dbReference type="SUPFAM" id="SSF53822">
    <property type="entry name" value="Periplasmic binding protein-like I"/>
    <property type="match status" value="1"/>
</dbReference>
<protein>
    <submittedName>
        <fullName evidence="2">Glutamate receptor -like</fullName>
    </submittedName>
</protein>
<keyword evidence="3" id="KW-1185">Reference proteome</keyword>
<dbReference type="OrthoDB" id="1751005at2759"/>
<dbReference type="Proteomes" id="UP000594638">
    <property type="component" value="Unassembled WGS sequence"/>
</dbReference>
<dbReference type="AlphaFoldDB" id="A0A8S0RU12"/>
<comment type="caution">
    <text evidence="2">The sequence shown here is derived from an EMBL/GenBank/DDBJ whole genome shotgun (WGS) entry which is preliminary data.</text>
</comment>
<sequence length="160" mass="18218">MKMKMHGVILFLLFCEFHGQPYPDASQDSHQETKTIKIGLILDSKSWLGKVVNSCISMAISDFYTLNGQYKTRIALETRDLRGEPLNFLAAAFDLLENAETHAIIVPEMSSEQAFLATLCDKANEYSNGGLLYLSTRTTQIPDKFYLIYMTPFVIMMWML</sequence>
<feature type="chain" id="PRO_5035913818" evidence="1">
    <location>
        <begin position="20"/>
        <end position="160"/>
    </location>
</feature>
<keyword evidence="1" id="KW-0732">Signal</keyword>
<dbReference type="InterPro" id="IPR015683">
    <property type="entry name" value="Ionotropic_Glu_rcpt"/>
</dbReference>
<keyword evidence="2" id="KW-0675">Receptor</keyword>
<organism evidence="2 3">
    <name type="scientific">Olea europaea subsp. europaea</name>
    <dbReference type="NCBI Taxonomy" id="158383"/>
    <lineage>
        <taxon>Eukaryota</taxon>
        <taxon>Viridiplantae</taxon>
        <taxon>Streptophyta</taxon>
        <taxon>Embryophyta</taxon>
        <taxon>Tracheophyta</taxon>
        <taxon>Spermatophyta</taxon>
        <taxon>Magnoliopsida</taxon>
        <taxon>eudicotyledons</taxon>
        <taxon>Gunneridae</taxon>
        <taxon>Pentapetalae</taxon>
        <taxon>asterids</taxon>
        <taxon>lamiids</taxon>
        <taxon>Lamiales</taxon>
        <taxon>Oleaceae</taxon>
        <taxon>Oleeae</taxon>
        <taxon>Olea</taxon>
    </lineage>
</organism>
<proteinExistence type="predicted"/>
<gene>
    <name evidence="2" type="ORF">OLEA9_A111065</name>
</gene>
<accession>A0A8S0RU12</accession>
<dbReference type="Gene3D" id="3.40.50.2300">
    <property type="match status" value="1"/>
</dbReference>
<feature type="signal peptide" evidence="1">
    <location>
        <begin position="1"/>
        <end position="19"/>
    </location>
</feature>